<evidence type="ECO:0000313" key="3">
    <source>
        <dbReference type="EMBL" id="NLR79092.1"/>
    </source>
</evidence>
<dbReference type="GO" id="GO:0016209">
    <property type="term" value="F:antioxidant activity"/>
    <property type="evidence" value="ECO:0007669"/>
    <property type="project" value="InterPro"/>
</dbReference>
<evidence type="ECO:0000256" key="1">
    <source>
        <dbReference type="SAM" id="SignalP"/>
    </source>
</evidence>
<dbReference type="InterPro" id="IPR013766">
    <property type="entry name" value="Thioredoxin_domain"/>
</dbReference>
<gene>
    <name evidence="3" type="ORF">HGH91_10665</name>
</gene>
<dbReference type="Proteomes" id="UP000552864">
    <property type="component" value="Unassembled WGS sequence"/>
</dbReference>
<feature type="domain" description="Thioredoxin" evidence="2">
    <location>
        <begin position="255"/>
        <end position="404"/>
    </location>
</feature>
<dbReference type="GO" id="GO:0016491">
    <property type="term" value="F:oxidoreductase activity"/>
    <property type="evidence" value="ECO:0007669"/>
    <property type="project" value="InterPro"/>
</dbReference>
<dbReference type="SUPFAM" id="SSF52833">
    <property type="entry name" value="Thioredoxin-like"/>
    <property type="match status" value="1"/>
</dbReference>
<comment type="caution">
    <text evidence="3">The sequence shown here is derived from an EMBL/GenBank/DDBJ whole genome shotgun (WGS) entry which is preliminary data.</text>
</comment>
<dbReference type="AlphaFoldDB" id="A0A847SSC0"/>
<dbReference type="EMBL" id="JABAHZ010000002">
    <property type="protein sequence ID" value="NLR79092.1"/>
    <property type="molecule type" value="Genomic_DNA"/>
</dbReference>
<keyword evidence="4" id="KW-1185">Reference proteome</keyword>
<dbReference type="PROSITE" id="PS51352">
    <property type="entry name" value="THIOREDOXIN_2"/>
    <property type="match status" value="1"/>
</dbReference>
<dbReference type="InterPro" id="IPR036249">
    <property type="entry name" value="Thioredoxin-like_sf"/>
</dbReference>
<name>A0A847SSC0_9BACT</name>
<keyword evidence="1" id="KW-0732">Signal</keyword>
<feature type="signal peptide" evidence="1">
    <location>
        <begin position="1"/>
        <end position="19"/>
    </location>
</feature>
<dbReference type="Gene3D" id="3.40.30.10">
    <property type="entry name" value="Glutaredoxin"/>
    <property type="match status" value="1"/>
</dbReference>
<reference evidence="3 4" key="1">
    <citation type="submission" date="2020-04" db="EMBL/GenBank/DDBJ databases">
        <authorList>
            <person name="Yin C."/>
        </authorList>
    </citation>
    <scope>NUCLEOTIDE SEQUENCE [LARGE SCALE GENOMIC DNA]</scope>
    <source>
        <strain evidence="3 4">Ak56</strain>
    </source>
</reference>
<dbReference type="RefSeq" id="WP_168738433.1">
    <property type="nucleotide sequence ID" value="NZ_JABAHZ010000002.1"/>
</dbReference>
<feature type="chain" id="PRO_5032974768" evidence="1">
    <location>
        <begin position="20"/>
        <end position="407"/>
    </location>
</feature>
<dbReference type="PANTHER" id="PTHR42852:SF17">
    <property type="entry name" value="THIOREDOXIN-LIKE PROTEIN HI_1115"/>
    <property type="match status" value="1"/>
</dbReference>
<dbReference type="Pfam" id="PF00578">
    <property type="entry name" value="AhpC-TSA"/>
    <property type="match status" value="1"/>
</dbReference>
<dbReference type="CDD" id="cd02966">
    <property type="entry name" value="TlpA_like_family"/>
    <property type="match status" value="1"/>
</dbReference>
<sequence>MRILSIMLCAALFTGVVRAQTFSDLYNAVKSEPDPVKMGGIVKIMEKRVREGKGEEHQVQYCRQLVAVAFANEENFEKARQWANQIGDTSIKLTALYNVIDRMIAVGRFEDAEKLLKPTWEQVKKNGSRLQGAGGPFEDRGPGAAEFGALYGKILYEKGTYRESLEYLAPAFAGSSRRAGRELYAMALAKAGETDKALEQMNQLMLSQESRSEEFNAVTRKIFIEKYGDDKRYLWLKDSITADHKKKLEEKISKMKVNIPAPDFTLTDLTGKTVSLQSLRGKTVILDFWATWCQPCVGSFPGMQKAVDYYRNDTSVVFMFIHTFERSDHATDDAKRLLAYRKYRFDVYMDLKDTTTGKNEVVNKYGVKAIPTKFIIDRNGIIRYRNTGYISVDEAIPEISMMIQSIN</sequence>
<evidence type="ECO:0000313" key="4">
    <source>
        <dbReference type="Proteomes" id="UP000552864"/>
    </source>
</evidence>
<dbReference type="Gene3D" id="1.25.40.10">
    <property type="entry name" value="Tetratricopeptide repeat domain"/>
    <property type="match status" value="1"/>
</dbReference>
<dbReference type="InterPro" id="IPR000866">
    <property type="entry name" value="AhpC/TSA"/>
</dbReference>
<proteinExistence type="predicted"/>
<evidence type="ECO:0000259" key="2">
    <source>
        <dbReference type="PROSITE" id="PS51352"/>
    </source>
</evidence>
<dbReference type="InterPro" id="IPR050553">
    <property type="entry name" value="Thioredoxin_ResA/DsbE_sf"/>
</dbReference>
<dbReference type="InterPro" id="IPR011990">
    <property type="entry name" value="TPR-like_helical_dom_sf"/>
</dbReference>
<dbReference type="GO" id="GO:0006950">
    <property type="term" value="P:response to stress"/>
    <property type="evidence" value="ECO:0007669"/>
    <property type="project" value="UniProtKB-ARBA"/>
</dbReference>
<dbReference type="PANTHER" id="PTHR42852">
    <property type="entry name" value="THIOL:DISULFIDE INTERCHANGE PROTEIN DSBE"/>
    <property type="match status" value="1"/>
</dbReference>
<organism evidence="3 4">
    <name type="scientific">Chitinophaga eiseniae</name>
    <dbReference type="NCBI Taxonomy" id="634771"/>
    <lineage>
        <taxon>Bacteria</taxon>
        <taxon>Pseudomonadati</taxon>
        <taxon>Bacteroidota</taxon>
        <taxon>Chitinophagia</taxon>
        <taxon>Chitinophagales</taxon>
        <taxon>Chitinophagaceae</taxon>
        <taxon>Chitinophaga</taxon>
    </lineage>
</organism>
<protein>
    <submittedName>
        <fullName evidence="3">Redoxin domain-containing protein</fullName>
    </submittedName>
</protein>
<accession>A0A847SSC0</accession>